<dbReference type="NCBIfam" id="NF038126">
    <property type="entry name" value="PEP_CTERM_FxDxF"/>
    <property type="match status" value="1"/>
</dbReference>
<evidence type="ECO:0000313" key="2">
    <source>
        <dbReference type="EMBL" id="MBA5603901.1"/>
    </source>
</evidence>
<proteinExistence type="predicted"/>
<dbReference type="EMBL" id="JACEZS010000001">
    <property type="protein sequence ID" value="MBA5603901.1"/>
    <property type="molecule type" value="Genomic_DNA"/>
</dbReference>
<keyword evidence="1" id="KW-0732">Signal</keyword>
<accession>A0A7W2EDG5</accession>
<evidence type="ECO:0000313" key="3">
    <source>
        <dbReference type="Proteomes" id="UP000566711"/>
    </source>
</evidence>
<name>A0A7W2EDG5_9BURK</name>
<dbReference type="RefSeq" id="WP_182213080.1">
    <property type="nucleotide sequence ID" value="NZ_JACEZS010000001.1"/>
</dbReference>
<comment type="caution">
    <text evidence="2">The sequence shown here is derived from an EMBL/GenBank/DDBJ whole genome shotgun (WGS) entry which is preliminary data.</text>
</comment>
<feature type="signal peptide" evidence="1">
    <location>
        <begin position="1"/>
        <end position="25"/>
    </location>
</feature>
<dbReference type="AlphaFoldDB" id="A0A7W2EDG5"/>
<protein>
    <submittedName>
        <fullName evidence="2">FxDxF family PEP-CTERM protein</fullName>
    </submittedName>
</protein>
<dbReference type="InterPro" id="IPR013424">
    <property type="entry name" value="Ice-binding_C"/>
</dbReference>
<dbReference type="NCBIfam" id="TIGR02595">
    <property type="entry name" value="PEP_CTERM"/>
    <property type="match status" value="1"/>
</dbReference>
<dbReference type="Proteomes" id="UP000566711">
    <property type="component" value="Unassembled WGS sequence"/>
</dbReference>
<gene>
    <name evidence="2" type="ORF">H3H36_00800</name>
</gene>
<evidence type="ECO:0000256" key="1">
    <source>
        <dbReference type="SAM" id="SignalP"/>
    </source>
</evidence>
<keyword evidence="3" id="KW-1185">Reference proteome</keyword>
<organism evidence="2 3">
    <name type="scientific">Rugamonas fusca</name>
    <dbReference type="NCBI Taxonomy" id="2758568"/>
    <lineage>
        <taxon>Bacteria</taxon>
        <taxon>Pseudomonadati</taxon>
        <taxon>Pseudomonadota</taxon>
        <taxon>Betaproteobacteria</taxon>
        <taxon>Burkholderiales</taxon>
        <taxon>Oxalobacteraceae</taxon>
        <taxon>Telluria group</taxon>
        <taxon>Rugamonas</taxon>
    </lineage>
</organism>
<sequence>MTKFKSALAVVALAGAALAGGTAAAADISQPAQTLTLGAGANFFGHVFNLGNDGNTFSDRYNFSTGGAGNLVAQVSAISPAQTDGIKITGFSLFNSGGLSLGGTQVLDGKVDLWTLVSSHLVPDSYYLLVTGQVLSNAPTSYSGTLITSAVPEPATYGMLVAGAILVAYRSRRRNDAA</sequence>
<reference evidence="2 3" key="1">
    <citation type="submission" date="2020-07" db="EMBL/GenBank/DDBJ databases">
        <title>Novel species isolated from subtropical streams in China.</title>
        <authorList>
            <person name="Lu H."/>
        </authorList>
    </citation>
    <scope>NUCLEOTIDE SEQUENCE [LARGE SCALE GENOMIC DNA]</scope>
    <source>
        <strain evidence="2 3">FT3S</strain>
    </source>
</reference>
<feature type="chain" id="PRO_5030734762" evidence="1">
    <location>
        <begin position="26"/>
        <end position="178"/>
    </location>
</feature>